<reference evidence="9" key="1">
    <citation type="journal article" date="2019" name="Int. J. Syst. Evol. Microbiol.">
        <title>The Global Catalogue of Microorganisms (GCM) 10K type strain sequencing project: providing services to taxonomists for standard genome sequencing and annotation.</title>
        <authorList>
            <consortium name="The Broad Institute Genomics Platform"/>
            <consortium name="The Broad Institute Genome Sequencing Center for Infectious Disease"/>
            <person name="Wu L."/>
            <person name="Ma J."/>
        </authorList>
    </citation>
    <scope>NUCLEOTIDE SEQUENCE [LARGE SCALE GENOMIC DNA]</scope>
    <source>
        <strain evidence="9">JCM 12607</strain>
    </source>
</reference>
<dbReference type="SUPFAM" id="SSF50998">
    <property type="entry name" value="Quinoprotein alcohol dehydrogenase-like"/>
    <property type="match status" value="1"/>
</dbReference>
<evidence type="ECO:0000259" key="7">
    <source>
        <dbReference type="PROSITE" id="PS50011"/>
    </source>
</evidence>
<gene>
    <name evidence="8" type="ORF">ACFQ2K_21395</name>
</gene>
<dbReference type="PROSITE" id="PS00108">
    <property type="entry name" value="PROTEIN_KINASE_ST"/>
    <property type="match status" value="1"/>
</dbReference>
<proteinExistence type="predicted"/>
<evidence type="ECO:0000256" key="5">
    <source>
        <dbReference type="PROSITE-ProRule" id="PRU10141"/>
    </source>
</evidence>
<evidence type="ECO:0000313" key="8">
    <source>
        <dbReference type="EMBL" id="MFD0624920.1"/>
    </source>
</evidence>
<dbReference type="Gene3D" id="2.130.10.10">
    <property type="entry name" value="YVTN repeat-like/Quinoprotein amine dehydrogenase"/>
    <property type="match status" value="2"/>
</dbReference>
<keyword evidence="1" id="KW-0808">Transferase</keyword>
<sequence>MIEPLPPGRARLIGPYQLLGLLGAGGMGEVYLARPAGSADPLGGLVALKTVRAELDLDDGFRIRFRREIDAAGAVRSPHTAALVGGDAGGRLPWLATEYVPGPSLAEAVIRGGPMPEPVVREMGAGLAHALADMHAVRVLHRDLKPGNVLLGADGPKVIDFGIAQAFDATQLTRTGVVVGSPGYISPEHVNGSRALVPASDVFCLGAVLAFAATGRGPFDDSDMAAVIFRIAQGEAELSGVPPQLRAVIEECLHRDAGARPTPRQLAGMLLSEGRAVGEPFPWTDEIRGQLAEHAAGARAVVEAAAPSAAAPPVPSGAPHPGGPALAPTPVVPVAVPGERQGNKGLWIALAAVATAVCVVLGAVLLPGLFEGDGGGDGNAGGGARPTASASDAVRTQAGPAVIPGADAGHTGDFGAAATDVSAKPADWKAWKAEVENGPVKCVLAGASLACGGPRRITVLDAANGEQRWRTEPGRAGSGPASVAAVIGTTVYAFQDGALVAFGLDDGARKWREPLPEGARVTDSVQSGGVLYYATRAAATGAARILAHQLTGRQTRKWDKPWDGPADEAELSFADGRLVAVGDGVTVLKGADGARLAAIGAGDLTCRTPVLKGKELLCAGSDGLTVVDVTAPQNRRSVAAGVDIAYRPAVSRDGKVVVSSRTRVYAFGLADGRQYWATYDDVDGGLNVSGAPVLAGDSAIVLRERGIDAFAMDSTEEADSTGSSLLTEWPGGPAARHDPASISLVARGDAVFLSFDDGTVVSLHAP</sequence>
<dbReference type="PROSITE" id="PS00107">
    <property type="entry name" value="PROTEIN_KINASE_ATP"/>
    <property type="match status" value="1"/>
</dbReference>
<dbReference type="InterPro" id="IPR008271">
    <property type="entry name" value="Ser/Thr_kinase_AS"/>
</dbReference>
<dbReference type="PANTHER" id="PTHR43289">
    <property type="entry name" value="MITOGEN-ACTIVATED PROTEIN KINASE KINASE KINASE 20-RELATED"/>
    <property type="match status" value="1"/>
</dbReference>
<dbReference type="Gene3D" id="3.30.200.20">
    <property type="entry name" value="Phosphorylase Kinase, domain 1"/>
    <property type="match status" value="1"/>
</dbReference>
<evidence type="ECO:0000256" key="4">
    <source>
        <dbReference type="ARBA" id="ARBA00022840"/>
    </source>
</evidence>
<evidence type="ECO:0000256" key="2">
    <source>
        <dbReference type="ARBA" id="ARBA00022741"/>
    </source>
</evidence>
<name>A0ABW2WUG8_9ACTN</name>
<organism evidence="8 9">
    <name type="scientific">Streptomyces sanglieri</name>
    <dbReference type="NCBI Taxonomy" id="193460"/>
    <lineage>
        <taxon>Bacteria</taxon>
        <taxon>Bacillati</taxon>
        <taxon>Actinomycetota</taxon>
        <taxon>Actinomycetes</taxon>
        <taxon>Kitasatosporales</taxon>
        <taxon>Streptomycetaceae</taxon>
        <taxon>Streptomyces</taxon>
    </lineage>
</organism>
<evidence type="ECO:0000313" key="9">
    <source>
        <dbReference type="Proteomes" id="UP001596915"/>
    </source>
</evidence>
<evidence type="ECO:0000256" key="6">
    <source>
        <dbReference type="SAM" id="MobiDB-lite"/>
    </source>
</evidence>
<dbReference type="EMBL" id="JBHTGL010000008">
    <property type="protein sequence ID" value="MFD0624920.1"/>
    <property type="molecule type" value="Genomic_DNA"/>
</dbReference>
<dbReference type="GO" id="GO:0016301">
    <property type="term" value="F:kinase activity"/>
    <property type="evidence" value="ECO:0007669"/>
    <property type="project" value="UniProtKB-KW"/>
</dbReference>
<dbReference type="InterPro" id="IPR002372">
    <property type="entry name" value="PQQ_rpt_dom"/>
</dbReference>
<dbReference type="InterPro" id="IPR015943">
    <property type="entry name" value="WD40/YVTN_repeat-like_dom_sf"/>
</dbReference>
<feature type="region of interest" description="Disordered" evidence="6">
    <location>
        <begin position="377"/>
        <end position="396"/>
    </location>
</feature>
<dbReference type="SMART" id="SM00220">
    <property type="entry name" value="S_TKc"/>
    <property type="match status" value="1"/>
</dbReference>
<keyword evidence="3 8" id="KW-0418">Kinase</keyword>
<dbReference type="Pfam" id="PF13360">
    <property type="entry name" value="PQQ_2"/>
    <property type="match status" value="1"/>
</dbReference>
<evidence type="ECO:0000256" key="1">
    <source>
        <dbReference type="ARBA" id="ARBA00022679"/>
    </source>
</evidence>
<dbReference type="InterPro" id="IPR017441">
    <property type="entry name" value="Protein_kinase_ATP_BS"/>
</dbReference>
<keyword evidence="4 5" id="KW-0067">ATP-binding</keyword>
<dbReference type="Gene3D" id="1.10.510.10">
    <property type="entry name" value="Transferase(Phosphotransferase) domain 1"/>
    <property type="match status" value="1"/>
</dbReference>
<dbReference type="PANTHER" id="PTHR43289:SF34">
    <property type="entry name" value="SERINE_THREONINE-PROTEIN KINASE YBDM-RELATED"/>
    <property type="match status" value="1"/>
</dbReference>
<dbReference type="Pfam" id="PF00069">
    <property type="entry name" value="Pkinase"/>
    <property type="match status" value="1"/>
</dbReference>
<keyword evidence="2 5" id="KW-0547">Nucleotide-binding</keyword>
<dbReference type="InterPro" id="IPR000719">
    <property type="entry name" value="Prot_kinase_dom"/>
</dbReference>
<dbReference type="InterPro" id="IPR011047">
    <property type="entry name" value="Quinoprotein_ADH-like_sf"/>
</dbReference>
<protein>
    <submittedName>
        <fullName evidence="8">Protein kinase</fullName>
    </submittedName>
</protein>
<feature type="binding site" evidence="5">
    <location>
        <position position="49"/>
    </location>
    <ligand>
        <name>ATP</name>
        <dbReference type="ChEBI" id="CHEBI:30616"/>
    </ligand>
</feature>
<comment type="caution">
    <text evidence="8">The sequence shown here is derived from an EMBL/GenBank/DDBJ whole genome shotgun (WGS) entry which is preliminary data.</text>
</comment>
<feature type="domain" description="Protein kinase" evidence="7">
    <location>
        <begin position="16"/>
        <end position="282"/>
    </location>
</feature>
<dbReference type="CDD" id="cd14014">
    <property type="entry name" value="STKc_PknB_like"/>
    <property type="match status" value="1"/>
</dbReference>
<dbReference type="InterPro" id="IPR011009">
    <property type="entry name" value="Kinase-like_dom_sf"/>
</dbReference>
<evidence type="ECO:0000256" key="3">
    <source>
        <dbReference type="ARBA" id="ARBA00022777"/>
    </source>
</evidence>
<dbReference type="PROSITE" id="PS50011">
    <property type="entry name" value="PROTEIN_KINASE_DOM"/>
    <property type="match status" value="1"/>
</dbReference>
<accession>A0ABW2WUG8</accession>
<dbReference type="Proteomes" id="UP001596915">
    <property type="component" value="Unassembled WGS sequence"/>
</dbReference>
<keyword evidence="9" id="KW-1185">Reference proteome</keyword>
<dbReference type="SUPFAM" id="SSF56112">
    <property type="entry name" value="Protein kinase-like (PK-like)"/>
    <property type="match status" value="1"/>
</dbReference>